<evidence type="ECO:0000256" key="12">
    <source>
        <dbReference type="SAM" id="Phobius"/>
    </source>
</evidence>
<dbReference type="PANTHER" id="PTHR24365">
    <property type="entry name" value="TOLL-LIKE RECEPTOR"/>
    <property type="match status" value="1"/>
</dbReference>
<dbReference type="InterPro" id="IPR003591">
    <property type="entry name" value="Leu-rich_rpt_typical-subtyp"/>
</dbReference>
<dbReference type="InterPro" id="IPR032675">
    <property type="entry name" value="LRR_dom_sf"/>
</dbReference>
<evidence type="ECO:0000256" key="9">
    <source>
        <dbReference type="ARBA" id="ARBA00023170"/>
    </source>
</evidence>
<reference evidence="14" key="1">
    <citation type="submission" date="2020-11" db="EMBL/GenBank/DDBJ databases">
        <authorList>
            <person name="Tran Van P."/>
        </authorList>
    </citation>
    <scope>NUCLEOTIDE SEQUENCE</scope>
</reference>
<dbReference type="Gene3D" id="3.80.10.10">
    <property type="entry name" value="Ribonuclease Inhibitor"/>
    <property type="match status" value="6"/>
</dbReference>
<dbReference type="SMART" id="SM00369">
    <property type="entry name" value="LRR_TYP"/>
    <property type="match status" value="18"/>
</dbReference>
<dbReference type="PROSITE" id="PS50104">
    <property type="entry name" value="TIR"/>
    <property type="match status" value="1"/>
</dbReference>
<dbReference type="FunFam" id="3.40.50.10140:FF:000021">
    <property type="entry name" value="Toll receptor 13"/>
    <property type="match status" value="1"/>
</dbReference>
<dbReference type="EMBL" id="OE002503">
    <property type="protein sequence ID" value="CAD7458838.1"/>
    <property type="molecule type" value="Genomic_DNA"/>
</dbReference>
<evidence type="ECO:0000256" key="1">
    <source>
        <dbReference type="ARBA" id="ARBA00004167"/>
    </source>
</evidence>
<dbReference type="FunFam" id="3.80.10.10:FF:000418">
    <property type="entry name" value="protein toll"/>
    <property type="match status" value="1"/>
</dbReference>
<feature type="compositionally biased region" description="Basic residues" evidence="11">
    <location>
        <begin position="35"/>
        <end position="46"/>
    </location>
</feature>
<feature type="region of interest" description="Disordered" evidence="11">
    <location>
        <begin position="25"/>
        <end position="46"/>
    </location>
</feature>
<organism evidence="14">
    <name type="scientific">Timema tahoe</name>
    <dbReference type="NCBI Taxonomy" id="61484"/>
    <lineage>
        <taxon>Eukaryota</taxon>
        <taxon>Metazoa</taxon>
        <taxon>Ecdysozoa</taxon>
        <taxon>Arthropoda</taxon>
        <taxon>Hexapoda</taxon>
        <taxon>Insecta</taxon>
        <taxon>Pterygota</taxon>
        <taxon>Neoptera</taxon>
        <taxon>Polyneoptera</taxon>
        <taxon>Phasmatodea</taxon>
        <taxon>Timematodea</taxon>
        <taxon>Timematoidea</taxon>
        <taxon>Timematidae</taxon>
        <taxon>Timema</taxon>
    </lineage>
</organism>
<evidence type="ECO:0000256" key="11">
    <source>
        <dbReference type="SAM" id="MobiDB-lite"/>
    </source>
</evidence>
<keyword evidence="6" id="KW-0677">Repeat</keyword>
<evidence type="ECO:0000256" key="2">
    <source>
        <dbReference type="ARBA" id="ARBA00009634"/>
    </source>
</evidence>
<gene>
    <name evidence="14" type="ORF">TTEB3V08_LOCUS6810</name>
</gene>
<dbReference type="GO" id="GO:0038023">
    <property type="term" value="F:signaling receptor activity"/>
    <property type="evidence" value="ECO:0007669"/>
    <property type="project" value="TreeGrafter"/>
</dbReference>
<evidence type="ECO:0000256" key="7">
    <source>
        <dbReference type="ARBA" id="ARBA00022989"/>
    </source>
</evidence>
<dbReference type="InterPro" id="IPR000157">
    <property type="entry name" value="TIR_dom"/>
</dbReference>
<keyword evidence="3" id="KW-0433">Leucine-rich repeat</keyword>
<evidence type="ECO:0000256" key="4">
    <source>
        <dbReference type="ARBA" id="ARBA00022692"/>
    </source>
</evidence>
<feature type="domain" description="TIR" evidence="13">
    <location>
        <begin position="1196"/>
        <end position="1331"/>
    </location>
</feature>
<comment type="subcellular location">
    <subcellularLocation>
        <location evidence="1">Membrane</location>
        <topology evidence="1">Single-pass membrane protein</topology>
    </subcellularLocation>
</comment>
<dbReference type="PANTHER" id="PTHR24365:SF541">
    <property type="entry name" value="PROTEIN TOLL-RELATED"/>
    <property type="match status" value="1"/>
</dbReference>
<dbReference type="InterPro" id="IPR035897">
    <property type="entry name" value="Toll_tir_struct_dom_sf"/>
</dbReference>
<dbReference type="Gene3D" id="3.40.50.10140">
    <property type="entry name" value="Toll/interleukin-1 receptor homology (TIR) domain"/>
    <property type="match status" value="1"/>
</dbReference>
<keyword evidence="10" id="KW-0325">Glycoprotein</keyword>
<dbReference type="PROSITE" id="PS51450">
    <property type="entry name" value="LRR"/>
    <property type="match status" value="8"/>
</dbReference>
<dbReference type="FunFam" id="3.80.10.10:FF:000198">
    <property type="entry name" value="Blast:Protein toll"/>
    <property type="match status" value="1"/>
</dbReference>
<sequence length="1423" mass="160652">MKVRGNPGPCEEELHILAFPTATRHDHGTGLVQRGARKGKPTHHSFRSSCIIGTSRLDERTPLPLPLVGTGAGLVGGTVQFARESSKSCIEGLAAPRTLARGFLAAQCRPERRVRSDAGHLGAAAPSDALTAQPTSGVPTPPLRYEAPDDCQWWIRETPGAVSAGDEVALTCKLRTINSEFDTTNFSVIPSEHTTSLRIECNEVIMSRSSLDDRSFVHLTRLRELILDHCKLGKWPSGTLTGLRDLRNLTVRTRNTDWPAMSLELAPESFSPVRQLERLDLSYNNIWAFPDSIFCALTNLVSLNISHNRLQDISEVGFREKAPPPQPLISTHDDGGNSGHDAPPEALSPSVSSPCSLDIQILDASFNHFVLMPTNGFSALRRLQELYLHDNEISMIADRALGGLKELQMFDISNNKIVALPPELFRDCIQVIKEIYLQNNSISVLAPGLFANLGHLLALDLSRNQLTSAWINSGTFSGLIRLVLLNLSHNRITKLDPTFFRDLYTLQILNLEHNQIETIPADTFAPMNNLHTLVLSYNRISYLDGYSMNGLYVLSLLSLDNNILETVHPDAFRNCSSLQDLNLNGNILTAVPLALKDMRLLRTVDLGENSISDLHDPGFKGMTNLYGLRLIGNQVTNLTKNMFANLPSLQILNLARNKIQRVDHGTFDANKNLQAIRLDANMLADINGLFGDVSSLLWLNISDNQLDWFDYALVPPGLQWLDLHKNNIKDLGNHYELDAELRMQTLDASFNKLTRVSSSSIPNSVELLFLNDNLIHTVEPHTFLKKNNLTRVDLYANQIVSMELNALRLTRVEADRPLPNFYIGGNPFQCDCTMEWLQRINTLDHLRQHPHVMDLESIYCKLLYNRYRTYIPLIEAESSQFLCTYKTHCFALCHCCVFDACDCEMTCPSNCTCYHDQSWSANIVECSGIDYTNMPNRIPMDATEVYLDGNNFGELSSHSFIGRKNLKVLYANNSNIAAIYNHTFSGLRRLSVLHLENNHIKELQGFELQSLENLRELYLQRNKIQSIGNRTFVHLEQLEVLRIDGNRLSTFPVWQFSLNPYLVEIGLGANQWSCDCQYLRLFHTWLQGNYVKVVDANKVVCVFNNLTNAVGPPLADFNATSCTTFMGGSRAVVESQVIKDYLPLLLVTLCVFITSIGLVFCAFYYRRELRVWVYSRCGLRMCYKTTAFEEEQDRDRLFDAYVSYSVKDDGFVNQVLAPGLEQSDPAYRLCLHYRDFNVSAYVADTIVEAVESSRRTVVVLSKNFLHSEWCRFEFKSALHEVLKDRRRRLIIVVLGELPQRDLDPDLRLYLKTNTCIEWGDRLFWQKLKFAMPDVRKASRSRTSSVRHHTHHPLHQRAPVNVYATTGSSPASFDRSRSPGLPPPLPPQPGAGKLLPPFLHPHNHLQTIDRGQAPRRLPPQPLWA</sequence>
<dbReference type="SUPFAM" id="SSF52200">
    <property type="entry name" value="Toll/Interleukin receptor TIR domain"/>
    <property type="match status" value="1"/>
</dbReference>
<dbReference type="PRINTS" id="PR01537">
    <property type="entry name" value="INTRLKN1R1F"/>
</dbReference>
<feature type="region of interest" description="Disordered" evidence="11">
    <location>
        <begin position="117"/>
        <end position="141"/>
    </location>
</feature>
<evidence type="ECO:0000259" key="13">
    <source>
        <dbReference type="PROSITE" id="PS50104"/>
    </source>
</evidence>
<proteinExistence type="inferred from homology"/>
<keyword evidence="8 12" id="KW-0472">Membrane</keyword>
<dbReference type="SMART" id="SM00255">
    <property type="entry name" value="TIR"/>
    <property type="match status" value="1"/>
</dbReference>
<dbReference type="Pfam" id="PF13855">
    <property type="entry name" value="LRR_8"/>
    <property type="match status" value="5"/>
</dbReference>
<keyword evidence="5" id="KW-0732">Signal</keyword>
<dbReference type="SUPFAM" id="SSF52058">
    <property type="entry name" value="L domain-like"/>
    <property type="match status" value="4"/>
</dbReference>
<protein>
    <recommendedName>
        <fullName evidence="13">TIR domain-containing protein</fullName>
    </recommendedName>
</protein>
<feature type="region of interest" description="Disordered" evidence="11">
    <location>
        <begin position="1338"/>
        <end position="1423"/>
    </location>
</feature>
<feature type="compositionally biased region" description="Basic residues" evidence="11">
    <location>
        <begin position="1344"/>
        <end position="1354"/>
    </location>
</feature>
<evidence type="ECO:0000313" key="14">
    <source>
        <dbReference type="EMBL" id="CAD7458838.1"/>
    </source>
</evidence>
<dbReference type="Pfam" id="PF01582">
    <property type="entry name" value="TIR"/>
    <property type="match status" value="1"/>
</dbReference>
<accession>A0A7R9II77</accession>
<evidence type="ECO:0000256" key="3">
    <source>
        <dbReference type="ARBA" id="ARBA00022614"/>
    </source>
</evidence>
<keyword evidence="4 12" id="KW-0812">Transmembrane</keyword>
<dbReference type="SMART" id="SM00364">
    <property type="entry name" value="LRR_BAC"/>
    <property type="match status" value="7"/>
</dbReference>
<comment type="similarity">
    <text evidence="2">Belongs to the Toll-like receptor family.</text>
</comment>
<evidence type="ECO:0000256" key="5">
    <source>
        <dbReference type="ARBA" id="ARBA00022729"/>
    </source>
</evidence>
<keyword evidence="7 12" id="KW-1133">Transmembrane helix</keyword>
<feature type="compositionally biased region" description="Pro residues" evidence="11">
    <location>
        <begin position="1379"/>
        <end position="1388"/>
    </location>
</feature>
<evidence type="ECO:0000256" key="8">
    <source>
        <dbReference type="ARBA" id="ARBA00023136"/>
    </source>
</evidence>
<dbReference type="FunFam" id="3.80.10.10:FF:001164">
    <property type="entry name" value="GH01279p"/>
    <property type="match status" value="1"/>
</dbReference>
<keyword evidence="9" id="KW-0675">Receptor</keyword>
<dbReference type="GO" id="GO:0005886">
    <property type="term" value="C:plasma membrane"/>
    <property type="evidence" value="ECO:0007669"/>
    <property type="project" value="TreeGrafter"/>
</dbReference>
<dbReference type="GO" id="GO:0007165">
    <property type="term" value="P:signal transduction"/>
    <property type="evidence" value="ECO:0007669"/>
    <property type="project" value="InterPro"/>
</dbReference>
<dbReference type="SMART" id="SM00365">
    <property type="entry name" value="LRR_SD22"/>
    <property type="match status" value="7"/>
</dbReference>
<evidence type="ECO:0000256" key="10">
    <source>
        <dbReference type="ARBA" id="ARBA00023180"/>
    </source>
</evidence>
<name>A0A7R9II77_9NEOP</name>
<feature type="transmembrane region" description="Helical" evidence="12">
    <location>
        <begin position="1141"/>
        <end position="1165"/>
    </location>
</feature>
<feature type="region of interest" description="Disordered" evidence="11">
    <location>
        <begin position="317"/>
        <end position="351"/>
    </location>
</feature>
<evidence type="ECO:0000256" key="6">
    <source>
        <dbReference type="ARBA" id="ARBA00022737"/>
    </source>
</evidence>
<dbReference type="InterPro" id="IPR001611">
    <property type="entry name" value="Leu-rich_rpt"/>
</dbReference>